<dbReference type="InterPro" id="IPR012341">
    <property type="entry name" value="6hp_glycosidase-like_sf"/>
</dbReference>
<dbReference type="Gene3D" id="1.50.10.10">
    <property type="match status" value="1"/>
</dbReference>
<dbReference type="GO" id="GO:0005975">
    <property type="term" value="P:carbohydrate metabolic process"/>
    <property type="evidence" value="ECO:0007669"/>
    <property type="project" value="InterPro"/>
</dbReference>
<dbReference type="EMBL" id="BARS01050813">
    <property type="protein sequence ID" value="GAG51614.1"/>
    <property type="molecule type" value="Genomic_DNA"/>
</dbReference>
<dbReference type="InterPro" id="IPR008928">
    <property type="entry name" value="6-hairpin_glycosidase_sf"/>
</dbReference>
<dbReference type="GO" id="GO:0004553">
    <property type="term" value="F:hydrolase activity, hydrolyzing O-glycosyl compounds"/>
    <property type="evidence" value="ECO:0007669"/>
    <property type="project" value="TreeGrafter"/>
</dbReference>
<dbReference type="InterPro" id="IPR011613">
    <property type="entry name" value="GH15-like"/>
</dbReference>
<organism evidence="2">
    <name type="scientific">marine sediment metagenome</name>
    <dbReference type="NCBI Taxonomy" id="412755"/>
    <lineage>
        <taxon>unclassified sequences</taxon>
        <taxon>metagenomes</taxon>
        <taxon>ecological metagenomes</taxon>
    </lineage>
</organism>
<evidence type="ECO:0000313" key="2">
    <source>
        <dbReference type="EMBL" id="GAG51614.1"/>
    </source>
</evidence>
<name>X0Y6T3_9ZZZZ</name>
<dbReference type="PANTHER" id="PTHR31616:SF0">
    <property type="entry name" value="GLUCAN 1,4-ALPHA-GLUCOSIDASE"/>
    <property type="match status" value="1"/>
</dbReference>
<comment type="caution">
    <text evidence="2">The sequence shown here is derived from an EMBL/GenBank/DDBJ whole genome shotgun (WGS) entry which is preliminary data.</text>
</comment>
<dbReference type="AlphaFoldDB" id="X0Y6T3"/>
<sequence>PATDYDIYGKLGGTEAYWRTVARDWHYHGRWAEAIKRSGLALHQLLYAPTGAICAAVTTSLPEGVNSHRNWDYRYCWLRDAALTLDIFHRLGHTVDTSSFMAWLGDLSSASANGVQTLYGIGRETEIPEYILDHFEGYMGSGPVRIGNAAAGQLQLGIYGEVVLSFASFYRAGGYIGDALWALTESLVEAAVSNWRLPDHGIWEVRGERRHFVYSKLMCWAALDRGIRLAKALDKAV</sequence>
<gene>
    <name evidence="2" type="ORF">S01H1_75786</name>
</gene>
<feature type="non-terminal residue" evidence="2">
    <location>
        <position position="237"/>
    </location>
</feature>
<feature type="non-terminal residue" evidence="2">
    <location>
        <position position="1"/>
    </location>
</feature>
<reference evidence="2" key="1">
    <citation type="journal article" date="2014" name="Front. Microbiol.">
        <title>High frequency of phylogenetically diverse reductive dehalogenase-homologous genes in deep subseafloor sedimentary metagenomes.</title>
        <authorList>
            <person name="Kawai M."/>
            <person name="Futagami T."/>
            <person name="Toyoda A."/>
            <person name="Takaki Y."/>
            <person name="Nishi S."/>
            <person name="Hori S."/>
            <person name="Arai W."/>
            <person name="Tsubouchi T."/>
            <person name="Morono Y."/>
            <person name="Uchiyama I."/>
            <person name="Ito T."/>
            <person name="Fujiyama A."/>
            <person name="Inagaki F."/>
            <person name="Takami H."/>
        </authorList>
    </citation>
    <scope>NUCLEOTIDE SEQUENCE</scope>
    <source>
        <strain evidence="2">Expedition CK06-06</strain>
    </source>
</reference>
<proteinExistence type="predicted"/>
<evidence type="ECO:0000259" key="1">
    <source>
        <dbReference type="Pfam" id="PF00723"/>
    </source>
</evidence>
<dbReference type="PANTHER" id="PTHR31616">
    <property type="entry name" value="TREHALASE"/>
    <property type="match status" value="1"/>
</dbReference>
<protein>
    <recommendedName>
        <fullName evidence="1">GH15-like domain-containing protein</fullName>
    </recommendedName>
</protein>
<dbReference type="Pfam" id="PF00723">
    <property type="entry name" value="Glyco_hydro_15"/>
    <property type="match status" value="1"/>
</dbReference>
<feature type="domain" description="GH15-like" evidence="1">
    <location>
        <begin position="33"/>
        <end position="234"/>
    </location>
</feature>
<accession>X0Y6T3</accession>
<dbReference type="SUPFAM" id="SSF48208">
    <property type="entry name" value="Six-hairpin glycosidases"/>
    <property type="match status" value="1"/>
</dbReference>